<evidence type="ECO:0000313" key="2">
    <source>
        <dbReference type="EMBL" id="GGL55654.1"/>
    </source>
</evidence>
<comment type="caution">
    <text evidence="2">The sequence shown here is derived from an EMBL/GenBank/DDBJ whole genome shotgun (WGS) entry which is preliminary data.</text>
</comment>
<feature type="transmembrane region" description="Helical" evidence="1">
    <location>
        <begin position="12"/>
        <end position="34"/>
    </location>
</feature>
<keyword evidence="1" id="KW-1133">Transmembrane helix</keyword>
<organism evidence="2 3">
    <name type="scientific">Sporolactobacillus putidus</name>
    <dbReference type="NCBI Taxonomy" id="492735"/>
    <lineage>
        <taxon>Bacteria</taxon>
        <taxon>Bacillati</taxon>
        <taxon>Bacillota</taxon>
        <taxon>Bacilli</taxon>
        <taxon>Bacillales</taxon>
        <taxon>Sporolactobacillaceae</taxon>
        <taxon>Sporolactobacillus</taxon>
    </lineage>
</organism>
<gene>
    <name evidence="2" type="ORF">GCM10007968_19740</name>
</gene>
<dbReference type="RefSeq" id="WP_188802936.1">
    <property type="nucleotide sequence ID" value="NZ_BMOK01000007.1"/>
</dbReference>
<accession>A0A917S3L6</accession>
<proteinExistence type="predicted"/>
<reference evidence="2" key="2">
    <citation type="submission" date="2020-09" db="EMBL/GenBank/DDBJ databases">
        <authorList>
            <person name="Sun Q."/>
            <person name="Ohkuma M."/>
        </authorList>
    </citation>
    <scope>NUCLEOTIDE SEQUENCE</scope>
    <source>
        <strain evidence="2">JCM 15325</strain>
    </source>
</reference>
<protein>
    <submittedName>
        <fullName evidence="2">Uncharacterized protein</fullName>
    </submittedName>
</protein>
<keyword evidence="3" id="KW-1185">Reference proteome</keyword>
<reference evidence="2" key="1">
    <citation type="journal article" date="2014" name="Int. J. Syst. Evol. Microbiol.">
        <title>Complete genome sequence of Corynebacterium casei LMG S-19264T (=DSM 44701T), isolated from a smear-ripened cheese.</title>
        <authorList>
            <consortium name="US DOE Joint Genome Institute (JGI-PGF)"/>
            <person name="Walter F."/>
            <person name="Albersmeier A."/>
            <person name="Kalinowski J."/>
            <person name="Ruckert C."/>
        </authorList>
    </citation>
    <scope>NUCLEOTIDE SEQUENCE</scope>
    <source>
        <strain evidence="2">JCM 15325</strain>
    </source>
</reference>
<evidence type="ECO:0000313" key="3">
    <source>
        <dbReference type="Proteomes" id="UP000654670"/>
    </source>
</evidence>
<sequence>MSEEVHKNHKLLWIIMTIIAVFIGAGGGGGYYFYHQHQVAVAKAKLIDQENKYDENFRTALSDIYSSYQYAKPITDKYISAWGYYLINGSYWSKTDNMPELVLDVNGLFGYVKDDNKSVLQSLDDFNNNVHQDMSNLSAPPELFKSITDRLNNLYGDYQTLYSLASAPDSSGSLSSYKNQCDEITSKIETEYNEINASIPKVPRK</sequence>
<keyword evidence="1" id="KW-0812">Transmembrane</keyword>
<evidence type="ECO:0000256" key="1">
    <source>
        <dbReference type="SAM" id="Phobius"/>
    </source>
</evidence>
<keyword evidence="1" id="KW-0472">Membrane</keyword>
<dbReference type="AlphaFoldDB" id="A0A917S3L6"/>
<dbReference type="Proteomes" id="UP000654670">
    <property type="component" value="Unassembled WGS sequence"/>
</dbReference>
<name>A0A917S3L6_9BACL</name>
<dbReference type="EMBL" id="BMOK01000007">
    <property type="protein sequence ID" value="GGL55654.1"/>
    <property type="molecule type" value="Genomic_DNA"/>
</dbReference>